<feature type="compositionally biased region" description="Acidic residues" evidence="1">
    <location>
        <begin position="1041"/>
        <end position="1059"/>
    </location>
</feature>
<evidence type="ECO:0000256" key="1">
    <source>
        <dbReference type="SAM" id="MobiDB-lite"/>
    </source>
</evidence>
<organism evidence="2 3">
    <name type="scientific">Dendrothele bispora (strain CBS 962.96)</name>
    <dbReference type="NCBI Taxonomy" id="1314807"/>
    <lineage>
        <taxon>Eukaryota</taxon>
        <taxon>Fungi</taxon>
        <taxon>Dikarya</taxon>
        <taxon>Basidiomycota</taxon>
        <taxon>Agaricomycotina</taxon>
        <taxon>Agaricomycetes</taxon>
        <taxon>Agaricomycetidae</taxon>
        <taxon>Agaricales</taxon>
        <taxon>Agaricales incertae sedis</taxon>
        <taxon>Dendrothele</taxon>
    </lineage>
</organism>
<name>A0A4S8M1S9_DENBC</name>
<dbReference type="AlphaFoldDB" id="A0A4S8M1S9"/>
<feature type="region of interest" description="Disordered" evidence="1">
    <location>
        <begin position="1024"/>
        <end position="1074"/>
    </location>
</feature>
<sequence length="1128" mass="131113">MPHQPSFLMNALKTTDITRSANAPEKKEYRLAMLKKGCETLVDLLKAIEHPAVKGMFFWFSVNMCENQATFFIGAVGAFSFAVNSYFRYQDNEFKTFTLLETMKDVMEVVRDLADVLKSTLENGYRHLSRRKRVMQMFSFKDRFRKWEKNFEEHKENLHQDISQETLRQVLTVQVGNRRMEQNMDFQLRLSSWETEEERELQSFIQEKLKARGKDPKDIEAFAADDVLMTEFVKLDRKWDRKVTDSKGGKKHPQREVLELRKELEESFEDTSKKTREIFEQSLNAQRDRIDGQFKEVLGAVRGPWYSMVKDKSLQYLWKQNTWKRSIKARHLVMTLRDHYIESFVPPTAEELAQSIDDSFQHSTDETSPQNPDEVPVLDREDRWTLRFITVHRIQPLIEDLDIDVSGYITVFEANAFALSPPTGWSLLHRLAYSMMGFEMTLRYYYVRIAYLMRAITIQVEKVPKYNRTPLMKFEHDYYGTELLLNRIMAGLYDTLFGNVYVHDDWETDVWVTKFQDFVLTEERTLETRLDIYGYEIDDPRALDIVLGDSRLEKKLLPLIYLLLLRVWKISSLQKMVLNRGAFDPIIKSMKQIKERVDERVRTLKATFSSKDGLQDNMMNRFSYGMYRYFVDPYNVIEEKEANASYYKYAVVTSLSLPKHYMDPPDLSRAVQIEELQTSSKPPLLVLHRVEDRLPSDLGSDVVEPIQSFGSESPLSGVWYGFFANVPESGLLKFSFQSISQAGELIGSLSTPRNCRSIRASCVDSIVTTHPKLSDPQGNMQAQLWFVGDLKTESGDEIEGDWGMYHPDVTSLDLKNMRPDIDSLHGKLNLTRRPSSYTPDPDLEISGDEGGNDEQFIKLFSKVEDQWHQLDWKEWRQLQYLQHIIDPDAILSYKFVARNRREVTHPRPPTEPSTSVGNVQKKMSLREASGTILLTSASKGGTHFLQEIHSKSGVTLPLKPQRESDYYVIRAPTRRHTAATNAMALFHVRVGTVSIVKIFICNNCNTKVEGQPWDYTISMPAKDFSRSETSDDEKKNRNENEDNDDDEDKCENENDDEDKDKDKDSSSIEGNSKTHLWEHTPVSLPEQPWLLFSVDKRLELLEKKVIGMNELLIELKLMLTKQQDRDVL</sequence>
<accession>A0A4S8M1S9</accession>
<evidence type="ECO:0000313" key="3">
    <source>
        <dbReference type="Proteomes" id="UP000297245"/>
    </source>
</evidence>
<feature type="compositionally biased region" description="Basic and acidic residues" evidence="1">
    <location>
        <begin position="1024"/>
        <end position="1040"/>
    </location>
</feature>
<dbReference type="Proteomes" id="UP000297245">
    <property type="component" value="Unassembled WGS sequence"/>
</dbReference>
<evidence type="ECO:0000313" key="2">
    <source>
        <dbReference type="EMBL" id="THU95563.1"/>
    </source>
</evidence>
<reference evidence="2 3" key="1">
    <citation type="journal article" date="2019" name="Nat. Ecol. Evol.">
        <title>Megaphylogeny resolves global patterns of mushroom evolution.</title>
        <authorList>
            <person name="Varga T."/>
            <person name="Krizsan K."/>
            <person name="Foldi C."/>
            <person name="Dima B."/>
            <person name="Sanchez-Garcia M."/>
            <person name="Sanchez-Ramirez S."/>
            <person name="Szollosi G.J."/>
            <person name="Szarkandi J.G."/>
            <person name="Papp V."/>
            <person name="Albert L."/>
            <person name="Andreopoulos W."/>
            <person name="Angelini C."/>
            <person name="Antonin V."/>
            <person name="Barry K.W."/>
            <person name="Bougher N.L."/>
            <person name="Buchanan P."/>
            <person name="Buyck B."/>
            <person name="Bense V."/>
            <person name="Catcheside P."/>
            <person name="Chovatia M."/>
            <person name="Cooper J."/>
            <person name="Damon W."/>
            <person name="Desjardin D."/>
            <person name="Finy P."/>
            <person name="Geml J."/>
            <person name="Haridas S."/>
            <person name="Hughes K."/>
            <person name="Justo A."/>
            <person name="Karasinski D."/>
            <person name="Kautmanova I."/>
            <person name="Kiss B."/>
            <person name="Kocsube S."/>
            <person name="Kotiranta H."/>
            <person name="LaButti K.M."/>
            <person name="Lechner B.E."/>
            <person name="Liimatainen K."/>
            <person name="Lipzen A."/>
            <person name="Lukacs Z."/>
            <person name="Mihaltcheva S."/>
            <person name="Morgado L.N."/>
            <person name="Niskanen T."/>
            <person name="Noordeloos M.E."/>
            <person name="Ohm R.A."/>
            <person name="Ortiz-Santana B."/>
            <person name="Ovrebo C."/>
            <person name="Racz N."/>
            <person name="Riley R."/>
            <person name="Savchenko A."/>
            <person name="Shiryaev A."/>
            <person name="Soop K."/>
            <person name="Spirin V."/>
            <person name="Szebenyi C."/>
            <person name="Tomsovsky M."/>
            <person name="Tulloss R.E."/>
            <person name="Uehling J."/>
            <person name="Grigoriev I.V."/>
            <person name="Vagvolgyi C."/>
            <person name="Papp T."/>
            <person name="Martin F.M."/>
            <person name="Miettinen O."/>
            <person name="Hibbett D.S."/>
            <person name="Nagy L.G."/>
        </authorList>
    </citation>
    <scope>NUCLEOTIDE SEQUENCE [LARGE SCALE GENOMIC DNA]</scope>
    <source>
        <strain evidence="2 3">CBS 962.96</strain>
    </source>
</reference>
<keyword evidence="3" id="KW-1185">Reference proteome</keyword>
<protein>
    <submittedName>
        <fullName evidence="2">Uncharacterized protein</fullName>
    </submittedName>
</protein>
<proteinExistence type="predicted"/>
<dbReference type="EMBL" id="ML179197">
    <property type="protein sequence ID" value="THU95563.1"/>
    <property type="molecule type" value="Genomic_DNA"/>
</dbReference>
<gene>
    <name evidence="2" type="ORF">K435DRAFT_859437</name>
</gene>